<evidence type="ECO:0000313" key="4">
    <source>
        <dbReference type="Proteomes" id="UP000085678"/>
    </source>
</evidence>
<feature type="compositionally biased region" description="Low complexity" evidence="2">
    <location>
        <begin position="1076"/>
        <end position="1091"/>
    </location>
</feature>
<keyword evidence="1" id="KW-0732">Signal</keyword>
<dbReference type="AlphaFoldDB" id="A0A1S3JU62"/>
<feature type="transmembrane region" description="Helical" evidence="3">
    <location>
        <begin position="962"/>
        <end position="987"/>
    </location>
</feature>
<sequence>MSFACCVHSYRSIDNTLGLMSIVVGPSAVDHICENRKILVNGSLFVGNSPDFDCSDSRRPDTTVSSYKISNQARSIGQSKDWSSSFGKVAGMMFGNFHEGDNEAPRKKWTNSMAYPAVCGHTEATGNTFAHFGTKCGSNKPSFAITDTFNNEDLLHPLIMSQTTTVSVDVGHHVYYGEPNLEAVNPADCVDLICDAQKNLLLKDTDNGFVGGTGSFGAIVPNSSWEWDGNPVVGLGDYRIPKTLLTALDGSRIPVNQIAPHKGISGVETGNCTYNSVMRAFTCHDIDYQFLIMESMDADFETRRLSPVALLGGGYLDLYNGPQDHGWCAGYTCQKRLSTFHAIVAMGLHYEVHFTSTSPQSLRLRIMNSKPTDVVRLAIHYQKPERLLVNSNGVYKRPTNARYDSKDREITLNPTYTGEFYPSIADGESGDNFFEEGPKLLYVLLKGDAVIDIETSQFIMLTVGASQVPLPVPDFFGAQIVSNIASFLNIPQDKVRIANIVAESKKRRKRSTTGEVIFDIEIGDFMTNGTTNTTEMKVTPYSQLTNLTATLYNAVQLGTFGDAINLTVLNVSVKEPLPPSDDPVWQQVLNSTELTSPIQIPSRLEMVTELVPLHEGTGFTTQPVIRMLDSNGDVVQQLGTVALPWQVTATVRSGTGDARGTTINNVTVPYTGGSTTFTHLGVSHSGSDYVIDFVITYPPEASRYTISSATFSVAERPLKAAVSAQSSNTTSGQPGSFTVDIRDNVTDEVVTDIAWKGHTWQAQASIHMPTTFPATLSGTTQSKFNASDNGQTQMDDIILTTTSQCPVNAFVSFRVWSAPADFDLTAVSQAVIVYPSNYSMPSEDVNRSVSITWNGDYDNMAAGKETQVQGLVWNHIMTNCPRVILSDFNITSGSIITSFVMTGGAADVDSTLVSLWDSLKNGLTLTLGSESMTSSDVMYVDSVRYYGLDGPPSVETATGRPLPVWAIVLIVVIPVLLAILLVGLLTWKFKYHKEKMRVHHSNPDFQKYNQTLITGVPPMATQWDKGKDKKPYNGDIERKDSLVVTRVVHTPLSLEIKDDITNISRDSSAANLMVPSSGRQSRGSSISGSAGPNASDSTRSSTPASITMPNEPDETY</sequence>
<dbReference type="KEGG" id="lak:106176154"/>
<gene>
    <name evidence="5" type="primary">LOC106176154</name>
</gene>
<name>A0A1S3JU62_LINAN</name>
<dbReference type="Proteomes" id="UP000085678">
    <property type="component" value="Unplaced"/>
</dbReference>
<evidence type="ECO:0000313" key="5">
    <source>
        <dbReference type="RefSeq" id="XP_013413863.1"/>
    </source>
</evidence>
<dbReference type="InterPro" id="IPR052387">
    <property type="entry name" value="Fibrocystin"/>
</dbReference>
<keyword evidence="4" id="KW-1185">Reference proteome</keyword>
<feature type="compositionally biased region" description="Polar residues" evidence="2">
    <location>
        <begin position="1092"/>
        <end position="1108"/>
    </location>
</feature>
<feature type="region of interest" description="Disordered" evidence="2">
    <location>
        <begin position="1071"/>
        <end position="1116"/>
    </location>
</feature>
<protein>
    <submittedName>
        <fullName evidence="5">Fibrocystin-L-like</fullName>
    </submittedName>
</protein>
<keyword evidence="3" id="KW-0472">Membrane</keyword>
<dbReference type="InParanoid" id="A0A1S3JU62"/>
<evidence type="ECO:0000256" key="1">
    <source>
        <dbReference type="ARBA" id="ARBA00022729"/>
    </source>
</evidence>
<dbReference type="OrthoDB" id="120976at2759"/>
<keyword evidence="3" id="KW-0812">Transmembrane</keyword>
<evidence type="ECO:0000256" key="3">
    <source>
        <dbReference type="SAM" id="Phobius"/>
    </source>
</evidence>
<organism evidence="4 5">
    <name type="scientific">Lingula anatina</name>
    <name type="common">Brachiopod</name>
    <name type="synonym">Lingula unguis</name>
    <dbReference type="NCBI Taxonomy" id="7574"/>
    <lineage>
        <taxon>Eukaryota</taxon>
        <taxon>Metazoa</taxon>
        <taxon>Spiralia</taxon>
        <taxon>Lophotrochozoa</taxon>
        <taxon>Brachiopoda</taxon>
        <taxon>Linguliformea</taxon>
        <taxon>Lingulata</taxon>
        <taxon>Lingulida</taxon>
        <taxon>Linguloidea</taxon>
        <taxon>Lingulidae</taxon>
        <taxon>Lingula</taxon>
    </lineage>
</organism>
<dbReference type="STRING" id="7574.A0A1S3JU62"/>
<dbReference type="PANTHER" id="PTHR46769">
    <property type="entry name" value="POLYCYSTIC KIDNEY AND HEPATIC DISEASE 1 (AUTOSOMAL RECESSIVE)-LIKE 1"/>
    <property type="match status" value="1"/>
</dbReference>
<dbReference type="GeneID" id="106176154"/>
<accession>A0A1S3JU62</accession>
<keyword evidence="3" id="KW-1133">Transmembrane helix</keyword>
<dbReference type="PANTHER" id="PTHR46769:SF2">
    <property type="entry name" value="FIBROCYSTIN-L ISOFORM 2 PRECURSOR-RELATED"/>
    <property type="match status" value="1"/>
</dbReference>
<dbReference type="RefSeq" id="XP_013413863.1">
    <property type="nucleotide sequence ID" value="XM_013558409.1"/>
</dbReference>
<evidence type="ECO:0000256" key="2">
    <source>
        <dbReference type="SAM" id="MobiDB-lite"/>
    </source>
</evidence>
<proteinExistence type="predicted"/>
<reference evidence="5" key="1">
    <citation type="submission" date="2025-08" db="UniProtKB">
        <authorList>
            <consortium name="RefSeq"/>
        </authorList>
    </citation>
    <scope>IDENTIFICATION</scope>
    <source>
        <tissue evidence="5">Gonads</tissue>
    </source>
</reference>